<sequence length="46" mass="5205">MPTILFDPFPRTREMVFDDAVKSELNSMAHLVTHFGSRAPDALVED</sequence>
<reference evidence="1" key="1">
    <citation type="journal article" date="2014" name="Front. Microbiol.">
        <title>High frequency of phylogenetically diverse reductive dehalogenase-homologous genes in deep subseafloor sedimentary metagenomes.</title>
        <authorList>
            <person name="Kawai M."/>
            <person name="Futagami T."/>
            <person name="Toyoda A."/>
            <person name="Takaki Y."/>
            <person name="Nishi S."/>
            <person name="Hori S."/>
            <person name="Arai W."/>
            <person name="Tsubouchi T."/>
            <person name="Morono Y."/>
            <person name="Uchiyama I."/>
            <person name="Ito T."/>
            <person name="Fujiyama A."/>
            <person name="Inagaki F."/>
            <person name="Takami H."/>
        </authorList>
    </citation>
    <scope>NUCLEOTIDE SEQUENCE</scope>
    <source>
        <strain evidence="1">Expedition CK06-06</strain>
    </source>
</reference>
<accession>X1C6Z3</accession>
<gene>
    <name evidence="1" type="ORF">S01H4_50515</name>
</gene>
<evidence type="ECO:0000313" key="1">
    <source>
        <dbReference type="EMBL" id="GAG92168.1"/>
    </source>
</evidence>
<comment type="caution">
    <text evidence="1">The sequence shown here is derived from an EMBL/GenBank/DDBJ whole genome shotgun (WGS) entry which is preliminary data.</text>
</comment>
<dbReference type="EMBL" id="BART01028687">
    <property type="protein sequence ID" value="GAG92168.1"/>
    <property type="molecule type" value="Genomic_DNA"/>
</dbReference>
<dbReference type="AlphaFoldDB" id="X1C6Z3"/>
<name>X1C6Z3_9ZZZZ</name>
<feature type="non-terminal residue" evidence="1">
    <location>
        <position position="46"/>
    </location>
</feature>
<protein>
    <submittedName>
        <fullName evidence="1">Uncharacterized protein</fullName>
    </submittedName>
</protein>
<dbReference type="Gene3D" id="3.40.50.720">
    <property type="entry name" value="NAD(P)-binding Rossmann-like Domain"/>
    <property type="match status" value="1"/>
</dbReference>
<organism evidence="1">
    <name type="scientific">marine sediment metagenome</name>
    <dbReference type="NCBI Taxonomy" id="412755"/>
    <lineage>
        <taxon>unclassified sequences</taxon>
        <taxon>metagenomes</taxon>
        <taxon>ecological metagenomes</taxon>
    </lineage>
</organism>
<proteinExistence type="predicted"/>